<organism evidence="1 2">
    <name type="scientific">Sphaerodactylus townsendi</name>
    <dbReference type="NCBI Taxonomy" id="933632"/>
    <lineage>
        <taxon>Eukaryota</taxon>
        <taxon>Metazoa</taxon>
        <taxon>Chordata</taxon>
        <taxon>Craniata</taxon>
        <taxon>Vertebrata</taxon>
        <taxon>Euteleostomi</taxon>
        <taxon>Lepidosauria</taxon>
        <taxon>Squamata</taxon>
        <taxon>Bifurcata</taxon>
        <taxon>Gekkota</taxon>
        <taxon>Sphaerodactylidae</taxon>
        <taxon>Sphaerodactylus</taxon>
    </lineage>
</organism>
<comment type="caution">
    <text evidence="1">The sequence shown here is derived from an EMBL/GenBank/DDBJ whole genome shotgun (WGS) entry which is preliminary data.</text>
</comment>
<evidence type="ECO:0000313" key="2">
    <source>
        <dbReference type="Proteomes" id="UP000827872"/>
    </source>
</evidence>
<accession>A0ACB8FD04</accession>
<dbReference type="Proteomes" id="UP000827872">
    <property type="component" value="Linkage Group LG09"/>
</dbReference>
<protein>
    <submittedName>
        <fullName evidence="1">Uncharacterized protein</fullName>
    </submittedName>
</protein>
<gene>
    <name evidence="1" type="ORF">K3G42_012781</name>
</gene>
<dbReference type="EMBL" id="CM037622">
    <property type="protein sequence ID" value="KAH8003154.1"/>
    <property type="molecule type" value="Genomic_DNA"/>
</dbReference>
<keyword evidence="2" id="KW-1185">Reference proteome</keyword>
<sequence length="233" mass="26897">MKHLDTAPPRFYTIFLEYRSTFEKHGNILRASVGVGRWELSSYTEFVIRQNGKDYHHASRVSHVSSLPHPRSQRGRYVDDNPVVHFFKNIVSPRSYPPMQAKGRGLSFSRFSWVGDEHAFPCSHFVLPRPKWYLTFPALQNPDIHVLTLTLFALFPLIHAWLLSNLFMPVVLLLAFIQKPLEAYSVIKMYFTCAQTKQLHCMKYLPLSFKATYIWVGDGGGNTEIIAKKFSFA</sequence>
<name>A0ACB8FD04_9SAUR</name>
<evidence type="ECO:0000313" key="1">
    <source>
        <dbReference type="EMBL" id="KAH8003154.1"/>
    </source>
</evidence>
<proteinExistence type="predicted"/>
<reference evidence="1" key="1">
    <citation type="submission" date="2021-08" db="EMBL/GenBank/DDBJ databases">
        <title>The first chromosome-level gecko genome reveals the dynamic sex chromosomes of Neotropical dwarf geckos (Sphaerodactylidae: Sphaerodactylus).</title>
        <authorList>
            <person name="Pinto B.J."/>
            <person name="Keating S.E."/>
            <person name="Gamble T."/>
        </authorList>
    </citation>
    <scope>NUCLEOTIDE SEQUENCE</scope>
    <source>
        <strain evidence="1">TG3544</strain>
    </source>
</reference>